<keyword evidence="2" id="KW-1185">Reference proteome</keyword>
<proteinExistence type="predicted"/>
<dbReference type="Proteomes" id="UP000187209">
    <property type="component" value="Unassembled WGS sequence"/>
</dbReference>
<organism evidence="1 2">
    <name type="scientific">Stentor coeruleus</name>
    <dbReference type="NCBI Taxonomy" id="5963"/>
    <lineage>
        <taxon>Eukaryota</taxon>
        <taxon>Sar</taxon>
        <taxon>Alveolata</taxon>
        <taxon>Ciliophora</taxon>
        <taxon>Postciliodesmatophora</taxon>
        <taxon>Heterotrichea</taxon>
        <taxon>Heterotrichida</taxon>
        <taxon>Stentoridae</taxon>
        <taxon>Stentor</taxon>
    </lineage>
</organism>
<evidence type="ECO:0000313" key="2">
    <source>
        <dbReference type="Proteomes" id="UP000187209"/>
    </source>
</evidence>
<accession>A0A1R2BVP7</accession>
<dbReference type="OrthoDB" id="302351at2759"/>
<name>A0A1R2BVP7_9CILI</name>
<dbReference type="EMBL" id="MPUH01000407">
    <property type="protein sequence ID" value="OMJ80806.1"/>
    <property type="molecule type" value="Genomic_DNA"/>
</dbReference>
<comment type="caution">
    <text evidence="1">The sequence shown here is derived from an EMBL/GenBank/DDBJ whole genome shotgun (WGS) entry which is preliminary data.</text>
</comment>
<dbReference type="AlphaFoldDB" id="A0A1R2BVP7"/>
<evidence type="ECO:0000313" key="1">
    <source>
        <dbReference type="EMBL" id="OMJ80806.1"/>
    </source>
</evidence>
<gene>
    <name evidence="1" type="ORF">SteCoe_18861</name>
</gene>
<sequence>MESANVKQNISNIEGQISDAQKLLRDSKNLAETTRAEIVGMETNVTLLTEDTPKALFPQIAEIFKDFQQEVKKQCDMNDFFQKQLTELKKESSILHQKIIASNTKSNILEEAVGFKGAR</sequence>
<reference evidence="1 2" key="1">
    <citation type="submission" date="2016-11" db="EMBL/GenBank/DDBJ databases">
        <title>The macronuclear genome of Stentor coeruleus: a giant cell with tiny introns.</title>
        <authorList>
            <person name="Slabodnick M."/>
            <person name="Ruby J.G."/>
            <person name="Reiff S.B."/>
            <person name="Swart E.C."/>
            <person name="Gosai S."/>
            <person name="Prabakaran S."/>
            <person name="Witkowska E."/>
            <person name="Larue G.E."/>
            <person name="Fisher S."/>
            <person name="Freeman R.M."/>
            <person name="Gunawardena J."/>
            <person name="Chu W."/>
            <person name="Stover N.A."/>
            <person name="Gregory B.D."/>
            <person name="Nowacki M."/>
            <person name="Derisi J."/>
            <person name="Roy S.W."/>
            <person name="Marshall W.F."/>
            <person name="Sood P."/>
        </authorList>
    </citation>
    <scope>NUCLEOTIDE SEQUENCE [LARGE SCALE GENOMIC DNA]</scope>
    <source>
        <strain evidence="1">WM001</strain>
    </source>
</reference>
<protein>
    <submittedName>
        <fullName evidence="1">Uncharacterized protein</fullName>
    </submittedName>
</protein>